<reference evidence="2" key="2">
    <citation type="journal article" date="2022" name="Microbiol. Resour. Announc.">
        <title>Whole-Genome Sequence of Entomortierella parvispora E1425, a Mucoromycotan Fungus Associated with Burkholderiaceae-Related Endosymbiotic Bacteria.</title>
        <authorList>
            <person name="Herlambang A."/>
            <person name="Guo Y."/>
            <person name="Takashima Y."/>
            <person name="Narisawa K."/>
            <person name="Ohta H."/>
            <person name="Nishizawa T."/>
        </authorList>
    </citation>
    <scope>NUCLEOTIDE SEQUENCE</scope>
    <source>
        <strain evidence="2">E1425</strain>
    </source>
</reference>
<dbReference type="EMBL" id="BQFW01000007">
    <property type="protein sequence ID" value="GJJ73034.1"/>
    <property type="molecule type" value="Genomic_DNA"/>
</dbReference>
<sequence>MAHPLPTHYYPQQPQQQPQQQPVRPLTLAQVQPAVVAMAQPKGAISAASAHPAHQRSQSHTQLYPVDPSIQQARQIIQHHQLQQHQLQQLYNQQQLQQQQQPNYTLQPVSVNAPRPIYRTQTYPQLVPGTPLRSQPNRPIMILPAGSIPAGPITLISSPGQARIRPVFIGTLLKNDRHV</sequence>
<dbReference type="AlphaFoldDB" id="A0A9P3HA81"/>
<keyword evidence="3" id="KW-1185">Reference proteome</keyword>
<feature type="region of interest" description="Disordered" evidence="1">
    <location>
        <begin position="1"/>
        <end position="24"/>
    </location>
</feature>
<protein>
    <submittedName>
        <fullName evidence="2">Uncharacterized protein</fullName>
    </submittedName>
</protein>
<evidence type="ECO:0000313" key="3">
    <source>
        <dbReference type="Proteomes" id="UP000827284"/>
    </source>
</evidence>
<reference evidence="2" key="1">
    <citation type="submission" date="2021-11" db="EMBL/GenBank/DDBJ databases">
        <authorList>
            <person name="Herlambang A."/>
            <person name="Guo Y."/>
            <person name="Takashima Y."/>
            <person name="Nishizawa T."/>
        </authorList>
    </citation>
    <scope>NUCLEOTIDE SEQUENCE</scope>
    <source>
        <strain evidence="2">E1425</strain>
    </source>
</reference>
<organism evidence="2 3">
    <name type="scientific">Entomortierella parvispora</name>
    <dbReference type="NCBI Taxonomy" id="205924"/>
    <lineage>
        <taxon>Eukaryota</taxon>
        <taxon>Fungi</taxon>
        <taxon>Fungi incertae sedis</taxon>
        <taxon>Mucoromycota</taxon>
        <taxon>Mortierellomycotina</taxon>
        <taxon>Mortierellomycetes</taxon>
        <taxon>Mortierellales</taxon>
        <taxon>Mortierellaceae</taxon>
        <taxon>Entomortierella</taxon>
    </lineage>
</organism>
<evidence type="ECO:0000313" key="2">
    <source>
        <dbReference type="EMBL" id="GJJ73034.1"/>
    </source>
</evidence>
<proteinExistence type="predicted"/>
<gene>
    <name evidence="2" type="ORF">EMPS_05392</name>
</gene>
<dbReference type="Proteomes" id="UP000827284">
    <property type="component" value="Unassembled WGS sequence"/>
</dbReference>
<evidence type="ECO:0000256" key="1">
    <source>
        <dbReference type="SAM" id="MobiDB-lite"/>
    </source>
</evidence>
<feature type="compositionally biased region" description="Low complexity" evidence="1">
    <location>
        <begin position="11"/>
        <end position="22"/>
    </location>
</feature>
<comment type="caution">
    <text evidence="2">The sequence shown here is derived from an EMBL/GenBank/DDBJ whole genome shotgun (WGS) entry which is preliminary data.</text>
</comment>
<name>A0A9P3HA81_9FUNG</name>
<accession>A0A9P3HA81</accession>